<comment type="similarity">
    <text evidence="3">Belongs to the DAMOX/DASOX family.</text>
</comment>
<evidence type="ECO:0000256" key="6">
    <source>
        <dbReference type="ARBA" id="ARBA00023002"/>
    </source>
</evidence>
<comment type="cofactor">
    <cofactor evidence="1">
        <name>FAD</name>
        <dbReference type="ChEBI" id="CHEBI:57692"/>
    </cofactor>
</comment>
<comment type="catalytic activity">
    <reaction evidence="9">
        <text>a D-alpha-amino acid + O2 + H2O = a 2-oxocarboxylate + H2O2 + NH4(+)</text>
        <dbReference type="Rhea" id="RHEA:21816"/>
        <dbReference type="ChEBI" id="CHEBI:15377"/>
        <dbReference type="ChEBI" id="CHEBI:15379"/>
        <dbReference type="ChEBI" id="CHEBI:16240"/>
        <dbReference type="ChEBI" id="CHEBI:28938"/>
        <dbReference type="ChEBI" id="CHEBI:35179"/>
        <dbReference type="ChEBI" id="CHEBI:59871"/>
        <dbReference type="EC" id="1.4.3.3"/>
    </reaction>
    <physiologicalReaction direction="left-to-right" evidence="9">
        <dbReference type="Rhea" id="RHEA:21817"/>
    </physiologicalReaction>
</comment>
<dbReference type="InterPro" id="IPR006076">
    <property type="entry name" value="FAD-dep_OxRdtase"/>
</dbReference>
<dbReference type="KEGG" id="ksn:43585751"/>
<dbReference type="GO" id="GO:0005782">
    <property type="term" value="C:peroxisomal matrix"/>
    <property type="evidence" value="ECO:0007669"/>
    <property type="project" value="UniProtKB-SubCell"/>
</dbReference>
<keyword evidence="7" id="KW-0576">Peroxisome</keyword>
<feature type="domain" description="FAD dependent oxidoreductase" evidence="10">
    <location>
        <begin position="6"/>
        <end position="376"/>
    </location>
</feature>
<dbReference type="AlphaFoldDB" id="A0A5M6C8A1"/>
<reference evidence="11" key="1">
    <citation type="submission" date="2017-08" db="EMBL/GenBank/DDBJ databases">
        <authorList>
            <person name="Cuomo C."/>
            <person name="Billmyre B."/>
            <person name="Heitman J."/>
        </authorList>
    </citation>
    <scope>NUCLEOTIDE SEQUENCE</scope>
    <source>
        <strain evidence="11">CBS 12478</strain>
    </source>
</reference>
<name>A0A5M6C8A1_9TREE</name>
<sequence length="390" mass="42444">MTNKYDVVILGSGVIGLSIARELHGKGLKVAIVAKDLPEDSNSFGFASPWAGCNWHSFETDGNAPAAQWDAITFRRLAELAKEHPELCERIPFYTVWQNEKKGDNELWFKDLVGDFHKLEASPSNPLPGNMSFGHTFSSYILHAPAYTAHLGSIVRSLGIPIYRHRLSSLDEAYNLPEIGRVDLVINASGLGAKSLIGVEDEKVYPARGQTVLVRAPEVKTCYMHVEGFMAGPLKPGEKPPPEPAYIIPRPGPEGHVILGGTYIKDDYSSLPSIPEAERILKACYNLCPALAGPNGKSWKDIEVVSHNVGLRPAREGGARLELVHREVGGLTERRGIEPKSDSQGPRRKVGVLHAYGVGSAGFQNSLGLAEKATQLALGYVKSQKTRAKL</sequence>
<dbReference type="FunFam" id="3.30.9.10:FF:000018">
    <property type="entry name" value="D-amino acid oxidase, putative"/>
    <property type="match status" value="1"/>
</dbReference>
<dbReference type="GO" id="GO:0071949">
    <property type="term" value="F:FAD binding"/>
    <property type="evidence" value="ECO:0007669"/>
    <property type="project" value="InterPro"/>
</dbReference>
<dbReference type="Gene3D" id="3.40.50.720">
    <property type="entry name" value="NAD(P)-binding Rossmann-like Domain"/>
    <property type="match status" value="1"/>
</dbReference>
<evidence type="ECO:0000256" key="2">
    <source>
        <dbReference type="ARBA" id="ARBA00004253"/>
    </source>
</evidence>
<evidence type="ECO:0000256" key="5">
    <source>
        <dbReference type="ARBA" id="ARBA00022827"/>
    </source>
</evidence>
<proteinExistence type="inferred from homology"/>
<evidence type="ECO:0000256" key="1">
    <source>
        <dbReference type="ARBA" id="ARBA00001974"/>
    </source>
</evidence>
<dbReference type="PIRSF" id="PIRSF000189">
    <property type="entry name" value="D-aa_oxidase"/>
    <property type="match status" value="1"/>
</dbReference>
<accession>A0A5M6C8A1</accession>
<protein>
    <recommendedName>
        <fullName evidence="8">D-amino-acid oxidase</fullName>
        <ecNumber evidence="8">1.4.3.3</ecNumber>
    </recommendedName>
</protein>
<dbReference type="InterPro" id="IPR023209">
    <property type="entry name" value="DAO"/>
</dbReference>
<dbReference type="PANTHER" id="PTHR11530">
    <property type="entry name" value="D-AMINO ACID OXIDASE"/>
    <property type="match status" value="1"/>
</dbReference>
<evidence type="ECO:0000313" key="11">
    <source>
        <dbReference type="EMBL" id="WWD19394.1"/>
    </source>
</evidence>
<evidence type="ECO:0000256" key="8">
    <source>
        <dbReference type="ARBA" id="ARBA00039101"/>
    </source>
</evidence>
<evidence type="ECO:0000256" key="7">
    <source>
        <dbReference type="ARBA" id="ARBA00023140"/>
    </source>
</evidence>
<dbReference type="PROSITE" id="PS00677">
    <property type="entry name" value="DAO"/>
    <property type="match status" value="1"/>
</dbReference>
<dbReference type="GO" id="GO:0003884">
    <property type="term" value="F:D-amino-acid oxidase activity"/>
    <property type="evidence" value="ECO:0007669"/>
    <property type="project" value="UniProtKB-EC"/>
</dbReference>
<dbReference type="SUPFAM" id="SSF54373">
    <property type="entry name" value="FAD-linked reductases, C-terminal domain"/>
    <property type="match status" value="1"/>
</dbReference>
<dbReference type="GO" id="GO:0019478">
    <property type="term" value="P:D-amino acid catabolic process"/>
    <property type="evidence" value="ECO:0007669"/>
    <property type="project" value="TreeGrafter"/>
</dbReference>
<organism evidence="11 12">
    <name type="scientific">Kwoniella shandongensis</name>
    <dbReference type="NCBI Taxonomy" id="1734106"/>
    <lineage>
        <taxon>Eukaryota</taxon>
        <taxon>Fungi</taxon>
        <taxon>Dikarya</taxon>
        <taxon>Basidiomycota</taxon>
        <taxon>Agaricomycotina</taxon>
        <taxon>Tremellomycetes</taxon>
        <taxon>Tremellales</taxon>
        <taxon>Cryptococcaceae</taxon>
        <taxon>Kwoniella</taxon>
    </lineage>
</organism>
<keyword evidence="12" id="KW-1185">Reference proteome</keyword>
<dbReference type="EMBL" id="CP144056">
    <property type="protein sequence ID" value="WWD19394.1"/>
    <property type="molecule type" value="Genomic_DNA"/>
</dbReference>
<dbReference type="GeneID" id="43585751"/>
<dbReference type="GO" id="GO:0098754">
    <property type="term" value="P:detoxification"/>
    <property type="evidence" value="ECO:0007669"/>
    <property type="project" value="UniProtKB-ARBA"/>
</dbReference>
<keyword evidence="4" id="KW-0285">Flavoprotein</keyword>
<keyword evidence="5" id="KW-0274">FAD</keyword>
<dbReference type="Proteomes" id="UP000322225">
    <property type="component" value="Chromosome 6"/>
</dbReference>
<dbReference type="OrthoDB" id="2015447at2759"/>
<keyword evidence="6" id="KW-0560">Oxidoreductase</keyword>
<dbReference type="Pfam" id="PF01266">
    <property type="entry name" value="DAO"/>
    <property type="match status" value="1"/>
</dbReference>
<evidence type="ECO:0000256" key="3">
    <source>
        <dbReference type="ARBA" id="ARBA00006730"/>
    </source>
</evidence>
<comment type="subcellular location">
    <subcellularLocation>
        <location evidence="2">Peroxisome matrix</location>
    </subcellularLocation>
</comment>
<dbReference type="PANTHER" id="PTHR11530:SF30">
    <property type="entry name" value="FAD DEPENDENT OXIDOREDUCTASE DOMAIN-CONTAINING PROTEIN"/>
    <property type="match status" value="1"/>
</dbReference>
<evidence type="ECO:0000259" key="10">
    <source>
        <dbReference type="Pfam" id="PF01266"/>
    </source>
</evidence>
<dbReference type="EC" id="1.4.3.3" evidence="8"/>
<evidence type="ECO:0000313" key="12">
    <source>
        <dbReference type="Proteomes" id="UP000322225"/>
    </source>
</evidence>
<evidence type="ECO:0000256" key="4">
    <source>
        <dbReference type="ARBA" id="ARBA00022630"/>
    </source>
</evidence>
<evidence type="ECO:0000256" key="9">
    <source>
        <dbReference type="ARBA" id="ARBA00049547"/>
    </source>
</evidence>
<dbReference type="RefSeq" id="XP_031863808.1">
    <property type="nucleotide sequence ID" value="XM_032001645.1"/>
</dbReference>
<dbReference type="SUPFAM" id="SSF51971">
    <property type="entry name" value="Nucleotide-binding domain"/>
    <property type="match status" value="1"/>
</dbReference>
<dbReference type="Gene3D" id="3.30.9.10">
    <property type="entry name" value="D-Amino Acid Oxidase, subunit A, domain 2"/>
    <property type="match status" value="1"/>
</dbReference>
<gene>
    <name evidence="11" type="ORF">CI109_103854</name>
</gene>
<dbReference type="InterPro" id="IPR006181">
    <property type="entry name" value="D-amino_acid_oxidase_CS"/>
</dbReference>
<reference evidence="11" key="2">
    <citation type="submission" date="2024-01" db="EMBL/GenBank/DDBJ databases">
        <title>Comparative genomics of Cryptococcus and Kwoniella reveals pathogenesis evolution and contrasting modes of karyotype evolution via chromosome fusion or intercentromeric recombination.</title>
        <authorList>
            <person name="Coelho M.A."/>
            <person name="David-Palma M."/>
            <person name="Shea T."/>
            <person name="Bowers K."/>
            <person name="McGinley-Smith S."/>
            <person name="Mohammad A.W."/>
            <person name="Gnirke A."/>
            <person name="Yurkov A.M."/>
            <person name="Nowrousian M."/>
            <person name="Sun S."/>
            <person name="Cuomo C.A."/>
            <person name="Heitman J."/>
        </authorList>
    </citation>
    <scope>NUCLEOTIDE SEQUENCE</scope>
    <source>
        <strain evidence="11">CBS 12478</strain>
    </source>
</reference>